<evidence type="ECO:0000259" key="1">
    <source>
        <dbReference type="Pfam" id="PF01928"/>
    </source>
</evidence>
<evidence type="ECO:0000313" key="3">
    <source>
        <dbReference type="Proteomes" id="UP000236047"/>
    </source>
</evidence>
<organism evidence="2 3">
    <name type="scientific">Streptomyces noursei</name>
    <name type="common">Streptomyces albulus</name>
    <dbReference type="NCBI Taxonomy" id="1971"/>
    <lineage>
        <taxon>Bacteria</taxon>
        <taxon>Bacillati</taxon>
        <taxon>Actinomycetota</taxon>
        <taxon>Actinomycetes</taxon>
        <taxon>Kitasatosporales</taxon>
        <taxon>Streptomycetaceae</taxon>
        <taxon>Streptomyces</taxon>
    </lineage>
</organism>
<proteinExistence type="predicted"/>
<dbReference type="AlphaFoldDB" id="A0A2N8PMI2"/>
<gene>
    <name evidence="2" type="ORF">AOB60_17165</name>
</gene>
<dbReference type="InterPro" id="IPR033469">
    <property type="entry name" value="CYTH-like_dom_sf"/>
</dbReference>
<dbReference type="SUPFAM" id="SSF55154">
    <property type="entry name" value="CYTH-like phosphatases"/>
    <property type="match status" value="1"/>
</dbReference>
<evidence type="ECO:0000313" key="2">
    <source>
        <dbReference type="EMBL" id="PNE42232.1"/>
    </source>
</evidence>
<sequence length="178" mass="19961">MHTIEYEAKVLGIDPDAMAERIKVAGGSFQGERLMRRYVYDTVPAVSGRWVRLRDSGGAVTLCVKTISSDAIDGTRETETTVGSFEDTHALLGLMGLTHRSYQENRRSSWLLDGGRLEIDEWPRIPPYLEIEGDTEEQVWATAECLSIPRSDLTSENTTKVFARYGIDLDSISELRFA</sequence>
<dbReference type="Pfam" id="PF01928">
    <property type="entry name" value="CYTH"/>
    <property type="match status" value="1"/>
</dbReference>
<dbReference type="InterPro" id="IPR023577">
    <property type="entry name" value="CYTH_domain"/>
</dbReference>
<dbReference type="EMBL" id="LJSN01000002">
    <property type="protein sequence ID" value="PNE42232.1"/>
    <property type="molecule type" value="Genomic_DNA"/>
</dbReference>
<dbReference type="RefSeq" id="WP_102924065.1">
    <property type="nucleotide sequence ID" value="NZ_LJSN01000002.1"/>
</dbReference>
<protein>
    <submittedName>
        <fullName evidence="2">Adenylate cyclase</fullName>
    </submittedName>
</protein>
<reference evidence="3" key="1">
    <citation type="submission" date="2015-09" db="EMBL/GenBank/DDBJ databases">
        <authorList>
            <person name="Graham D.E."/>
            <person name="Mahan K.M."/>
            <person name="Klingeman D.M."/>
            <person name="Fida T."/>
            <person name="Giannone R.J."/>
            <person name="Hettich R.L."/>
            <person name="Parry R.J."/>
            <person name="Spain J.C."/>
        </authorList>
    </citation>
    <scope>NUCLEOTIDE SEQUENCE [LARGE SCALE GENOMIC DNA]</scope>
    <source>
        <strain evidence="3">JCM 4701</strain>
    </source>
</reference>
<comment type="caution">
    <text evidence="2">The sequence shown here is derived from an EMBL/GenBank/DDBJ whole genome shotgun (WGS) entry which is preliminary data.</text>
</comment>
<dbReference type="Proteomes" id="UP000236047">
    <property type="component" value="Unassembled WGS sequence"/>
</dbReference>
<dbReference type="Gene3D" id="2.40.320.10">
    <property type="entry name" value="Hypothetical Protein Pfu-838710-001"/>
    <property type="match status" value="1"/>
</dbReference>
<keyword evidence="3" id="KW-1185">Reference proteome</keyword>
<name>A0A2N8PMI2_STRNR</name>
<accession>A0A2N8PMI2</accession>
<feature type="domain" description="CYTH" evidence="1">
    <location>
        <begin position="4"/>
        <end position="141"/>
    </location>
</feature>